<evidence type="ECO:0000313" key="1">
    <source>
        <dbReference type="EMBL" id="MBX43439.1"/>
    </source>
</evidence>
<organism evidence="1">
    <name type="scientific">Rhizophora mucronata</name>
    <name type="common">Asiatic mangrove</name>
    <dbReference type="NCBI Taxonomy" id="61149"/>
    <lineage>
        <taxon>Eukaryota</taxon>
        <taxon>Viridiplantae</taxon>
        <taxon>Streptophyta</taxon>
        <taxon>Embryophyta</taxon>
        <taxon>Tracheophyta</taxon>
        <taxon>Spermatophyta</taxon>
        <taxon>Magnoliopsida</taxon>
        <taxon>eudicotyledons</taxon>
        <taxon>Gunneridae</taxon>
        <taxon>Pentapetalae</taxon>
        <taxon>rosids</taxon>
        <taxon>fabids</taxon>
        <taxon>Malpighiales</taxon>
        <taxon>Rhizophoraceae</taxon>
        <taxon>Rhizophora</taxon>
    </lineage>
</organism>
<protein>
    <submittedName>
        <fullName evidence="1">Uncharacterized protein</fullName>
    </submittedName>
</protein>
<accession>A0A2P2NLS9</accession>
<dbReference type="AlphaFoldDB" id="A0A2P2NLS9"/>
<dbReference type="EMBL" id="GGEC01062955">
    <property type="protein sequence ID" value="MBX43439.1"/>
    <property type="molecule type" value="Transcribed_RNA"/>
</dbReference>
<reference evidence="1" key="1">
    <citation type="submission" date="2018-02" db="EMBL/GenBank/DDBJ databases">
        <title>Rhizophora mucronata_Transcriptome.</title>
        <authorList>
            <person name="Meera S.P."/>
            <person name="Sreeshan A."/>
            <person name="Augustine A."/>
        </authorList>
    </citation>
    <scope>NUCLEOTIDE SEQUENCE</scope>
    <source>
        <tissue evidence="1">Leaf</tissue>
    </source>
</reference>
<sequence length="48" mass="5149">MRHRVPVDSSETLVEGSTQATPAVQWCCHRGSLVGGSTRAVSPVKKKN</sequence>
<name>A0A2P2NLS9_RHIMU</name>
<proteinExistence type="predicted"/>